<dbReference type="Proteomes" id="UP000053317">
    <property type="component" value="Unassembled WGS sequence"/>
</dbReference>
<dbReference type="PANTHER" id="PTHR11635">
    <property type="entry name" value="CAMP-DEPENDENT PROTEIN KINASE REGULATORY CHAIN"/>
    <property type="match status" value="1"/>
</dbReference>
<feature type="binding site" evidence="10">
    <location>
        <position position="419"/>
    </location>
    <ligand>
        <name>3',5'-cyclic AMP</name>
        <dbReference type="ChEBI" id="CHEBI:58165"/>
        <label>2</label>
    </ligand>
</feature>
<dbReference type="OrthoDB" id="417078at2759"/>
<comment type="caution">
    <text evidence="13">The sequence shown here is derived from an EMBL/GenBank/DDBJ whole genome shotgun (WGS) entry which is preliminary data.</text>
</comment>
<dbReference type="SMART" id="SM00100">
    <property type="entry name" value="cNMP"/>
    <property type="match status" value="2"/>
</dbReference>
<evidence type="ECO:0000256" key="3">
    <source>
        <dbReference type="ARBA" id="ARBA00022553"/>
    </source>
</evidence>
<dbReference type="PROSITE" id="PS00889">
    <property type="entry name" value="CNMP_BINDING_2"/>
    <property type="match status" value="2"/>
</dbReference>
<dbReference type="SMART" id="SM00394">
    <property type="entry name" value="RIIa"/>
    <property type="match status" value="1"/>
</dbReference>
<dbReference type="GO" id="GO:0097271">
    <property type="term" value="P:protein localization to bud neck"/>
    <property type="evidence" value="ECO:0007669"/>
    <property type="project" value="EnsemblFungi"/>
</dbReference>
<dbReference type="CDD" id="cd00038">
    <property type="entry name" value="CAP_ED"/>
    <property type="match status" value="2"/>
</dbReference>
<dbReference type="PANTHER" id="PTHR11635:SF152">
    <property type="entry name" value="CAMP-DEPENDENT PROTEIN KINASE TYPE I REGULATORY SUBUNIT-RELATED"/>
    <property type="match status" value="1"/>
</dbReference>
<dbReference type="GO" id="GO:0042802">
    <property type="term" value="F:identical protein binding"/>
    <property type="evidence" value="ECO:0007669"/>
    <property type="project" value="EnsemblFungi"/>
</dbReference>
<dbReference type="InterPro" id="IPR018490">
    <property type="entry name" value="cNMP-bd_dom_sf"/>
</dbReference>
<dbReference type="GO" id="GO:0030552">
    <property type="term" value="F:cAMP binding"/>
    <property type="evidence" value="ECO:0007669"/>
    <property type="project" value="UniProtKB-KW"/>
</dbReference>
<dbReference type="GO" id="GO:0004862">
    <property type="term" value="F:cAMP-dependent protein kinase inhibitor activity"/>
    <property type="evidence" value="ECO:0007669"/>
    <property type="project" value="EnsemblFungi"/>
</dbReference>
<dbReference type="InterPro" id="IPR003117">
    <property type="entry name" value="cAMP_dep_PK_reg_su_I/II_a/b"/>
</dbReference>
<evidence type="ECO:0000256" key="4">
    <source>
        <dbReference type="ARBA" id="ARBA00022566"/>
    </source>
</evidence>
<dbReference type="PIRSF" id="PIRSF000548">
    <property type="entry name" value="PK_regulatory"/>
    <property type="match status" value="1"/>
</dbReference>
<dbReference type="PROSITE" id="PS50042">
    <property type="entry name" value="CNMP_BINDING_3"/>
    <property type="match status" value="2"/>
</dbReference>
<comment type="similarity">
    <text evidence="1 9">Belongs to the cAMP-dependent kinase regulatory chain family.</text>
</comment>
<gene>
    <name evidence="13" type="ORF">UCRPC4_g03551</name>
</gene>
<evidence type="ECO:0000313" key="14">
    <source>
        <dbReference type="Proteomes" id="UP000053317"/>
    </source>
</evidence>
<keyword evidence="4 9" id="KW-0116">cAMP-binding</keyword>
<sequence>MSLPTSYQNELNALNREIAKAQPDDVLQFCANFFLRRLEAQRQEFLLQQTTSKAGGKNNKMAGSAFPGTMSFGSNNVFGDSTKRNPHAIAEEDENDPMGSPTNATFTSPRSGDAAQSSGSPFTNASPFGSAFGSAVDTNGNVPDEGAAGPPSFFPGSGGAGAAVGGAGRRTSVSAESLQPNTGDENWRPPNHFKTPEQLSRLQSAVASNFLFSSLDDDSFQTVLSALVEKPIPAANIRVIVQGDAGDYFYVVEKGEFDIYINPSGSVQSGADGLGNKVATIGPGGAFGELALMYNAPRAATVVSKEGKCTLWALDRITFRRILMDSAFQRRRMYEGFLEEVPLLSSLKGYERAKIADALESVKFPAGSKIINEGDPGDAFYLLESGEAEAFKAGVEKPVKAYSRGDYFGELALLDDKPRAASVIAKTSVKVARLDREGFKRLLGPVESIMRREDYDVDPLSQSKTAT</sequence>
<dbReference type="GO" id="GO:0046827">
    <property type="term" value="P:positive regulation of protein export from nucleus"/>
    <property type="evidence" value="ECO:0007669"/>
    <property type="project" value="EnsemblFungi"/>
</dbReference>
<comment type="subunit">
    <text evidence="8 9">Tetramer, composed of 2 regulatory (R) and 2 catalytic (C) subunits. In the presence of cAMP it dissociates into 2 active monomeric C subunits and an R dimer.</text>
</comment>
<dbReference type="GO" id="GO:0034236">
    <property type="term" value="F:protein kinase A catalytic subunit binding"/>
    <property type="evidence" value="ECO:0007669"/>
    <property type="project" value="TreeGrafter"/>
</dbReference>
<evidence type="ECO:0000256" key="7">
    <source>
        <dbReference type="ARBA" id="ARBA00023149"/>
    </source>
</evidence>
<dbReference type="EMBL" id="LCWF01000083">
    <property type="protein sequence ID" value="KKY21600.1"/>
    <property type="molecule type" value="Genomic_DNA"/>
</dbReference>
<dbReference type="InterPro" id="IPR050503">
    <property type="entry name" value="cAMP-dep_PK_reg_su-like"/>
</dbReference>
<evidence type="ECO:0000256" key="2">
    <source>
        <dbReference type="ARBA" id="ARBA00020355"/>
    </source>
</evidence>
<evidence type="ECO:0000256" key="10">
    <source>
        <dbReference type="PIRSR" id="PIRSR000548-1"/>
    </source>
</evidence>
<evidence type="ECO:0000256" key="9">
    <source>
        <dbReference type="PIRNR" id="PIRNR000548"/>
    </source>
</evidence>
<dbReference type="PROSITE" id="PS00888">
    <property type="entry name" value="CNMP_BINDING_1"/>
    <property type="match status" value="2"/>
</dbReference>
<keyword evidence="3" id="KW-0597">Phosphoprotein</keyword>
<dbReference type="SUPFAM" id="SSF51206">
    <property type="entry name" value="cAMP-binding domain-like"/>
    <property type="match status" value="2"/>
</dbReference>
<keyword evidence="7 9" id="KW-0114">cAMP</keyword>
<dbReference type="GO" id="GO:0005886">
    <property type="term" value="C:plasma membrane"/>
    <property type="evidence" value="ECO:0007669"/>
    <property type="project" value="EnsemblFungi"/>
</dbReference>
<evidence type="ECO:0000256" key="8">
    <source>
        <dbReference type="ARBA" id="ARBA00025979"/>
    </source>
</evidence>
<dbReference type="GO" id="GO:0010603">
    <property type="term" value="P:regulation of cytoplasmic mRNA processing body assembly"/>
    <property type="evidence" value="ECO:0007669"/>
    <property type="project" value="EnsemblFungi"/>
</dbReference>
<feature type="compositionally biased region" description="Gly residues" evidence="11">
    <location>
        <begin position="156"/>
        <end position="168"/>
    </location>
</feature>
<evidence type="ECO:0000256" key="6">
    <source>
        <dbReference type="ARBA" id="ARBA00022741"/>
    </source>
</evidence>
<evidence type="ECO:0000256" key="1">
    <source>
        <dbReference type="ARBA" id="ARBA00005753"/>
    </source>
</evidence>
<dbReference type="GO" id="GO:0016301">
    <property type="term" value="F:kinase activity"/>
    <property type="evidence" value="ECO:0007669"/>
    <property type="project" value="UniProtKB-KW"/>
</dbReference>
<dbReference type="AlphaFoldDB" id="A0A0G2GY85"/>
<accession>A0A0G2GY85</accession>
<feature type="domain" description="Cyclic nucleotide-binding" evidence="12">
    <location>
        <begin position="211"/>
        <end position="340"/>
    </location>
</feature>
<dbReference type="FunFam" id="2.60.120.10:FF:000039">
    <property type="entry name" value="cAMP-dependent protein kinase regulatory subunit"/>
    <property type="match status" value="1"/>
</dbReference>
<feature type="binding site" evidence="10">
    <location>
        <position position="289"/>
    </location>
    <ligand>
        <name>3',5'-cyclic AMP</name>
        <dbReference type="ChEBI" id="CHEBI:58165"/>
        <label>1</label>
    </ligand>
</feature>
<name>A0A0G2GY85_PHACM</name>
<feature type="compositionally biased region" description="Polar residues" evidence="11">
    <location>
        <begin position="171"/>
        <end position="184"/>
    </location>
</feature>
<dbReference type="InterPro" id="IPR000595">
    <property type="entry name" value="cNMP-bd_dom"/>
</dbReference>
<dbReference type="FunFam" id="2.60.120.10:FF:000006">
    <property type="entry name" value="cAMP-dependent protein kinase type I-alpha regulatory subunit"/>
    <property type="match status" value="1"/>
</dbReference>
<evidence type="ECO:0000259" key="12">
    <source>
        <dbReference type="PROSITE" id="PS50042"/>
    </source>
</evidence>
<keyword evidence="5" id="KW-0677">Repeat</keyword>
<feature type="domain" description="Cyclic nucleotide-binding" evidence="12">
    <location>
        <begin position="343"/>
        <end position="452"/>
    </location>
</feature>
<dbReference type="Gene3D" id="2.60.120.10">
    <property type="entry name" value="Jelly Rolls"/>
    <property type="match status" value="2"/>
</dbReference>
<organism evidence="13 14">
    <name type="scientific">Phaeomoniella chlamydospora</name>
    <name type="common">Phaeoacremonium chlamydosporum</name>
    <dbReference type="NCBI Taxonomy" id="158046"/>
    <lineage>
        <taxon>Eukaryota</taxon>
        <taxon>Fungi</taxon>
        <taxon>Dikarya</taxon>
        <taxon>Ascomycota</taxon>
        <taxon>Pezizomycotina</taxon>
        <taxon>Eurotiomycetes</taxon>
        <taxon>Chaetothyriomycetidae</taxon>
        <taxon>Phaeomoniellales</taxon>
        <taxon>Phaeomoniellaceae</taxon>
        <taxon>Phaeomoniella</taxon>
    </lineage>
</organism>
<feature type="binding site" evidence="10">
    <location>
        <position position="298"/>
    </location>
    <ligand>
        <name>3',5'-cyclic AMP</name>
        <dbReference type="ChEBI" id="CHEBI:58165"/>
        <label>1</label>
    </ligand>
</feature>
<reference evidence="13 14" key="2">
    <citation type="submission" date="2015-05" db="EMBL/GenBank/DDBJ databases">
        <authorList>
            <person name="Morales-Cruz A."/>
            <person name="Amrine K.C."/>
            <person name="Cantu D."/>
        </authorList>
    </citation>
    <scope>NUCLEOTIDE SEQUENCE [LARGE SCALE GENOMIC DNA]</scope>
    <source>
        <strain evidence="13">UCRPC4</strain>
    </source>
</reference>
<reference evidence="13 14" key="1">
    <citation type="submission" date="2015-05" db="EMBL/GenBank/DDBJ databases">
        <title>Distinctive expansion of gene families associated with plant cell wall degradation and secondary metabolism in the genomes of grapevine trunk pathogens.</title>
        <authorList>
            <person name="Lawrence D.P."/>
            <person name="Travadon R."/>
            <person name="Rolshausen P.E."/>
            <person name="Baumgartner K."/>
        </authorList>
    </citation>
    <scope>NUCLEOTIDE SEQUENCE [LARGE SCALE GENOMIC DNA]</scope>
    <source>
        <strain evidence="13">UCRPC4</strain>
    </source>
</reference>
<evidence type="ECO:0000256" key="5">
    <source>
        <dbReference type="ARBA" id="ARBA00022737"/>
    </source>
</evidence>
<feature type="region of interest" description="Disordered" evidence="11">
    <location>
        <begin position="90"/>
        <end position="191"/>
    </location>
</feature>
<feature type="compositionally biased region" description="Polar residues" evidence="11">
    <location>
        <begin position="100"/>
        <end position="127"/>
    </location>
</feature>
<dbReference type="InterPro" id="IPR018488">
    <property type="entry name" value="cNMP-bd_CS"/>
</dbReference>
<dbReference type="PRINTS" id="PR00103">
    <property type="entry name" value="CAMPKINASE"/>
</dbReference>
<evidence type="ECO:0000256" key="11">
    <source>
        <dbReference type="SAM" id="MobiDB-lite"/>
    </source>
</evidence>
<feature type="binding site" evidence="10">
    <location>
        <position position="410"/>
    </location>
    <ligand>
        <name>3',5'-cyclic AMP</name>
        <dbReference type="ChEBI" id="CHEBI:58165"/>
        <label>2</label>
    </ligand>
</feature>
<evidence type="ECO:0000313" key="13">
    <source>
        <dbReference type="EMBL" id="KKY21600.1"/>
    </source>
</evidence>
<dbReference type="GO" id="GO:0042149">
    <property type="term" value="P:cellular response to glucose starvation"/>
    <property type="evidence" value="ECO:0007669"/>
    <property type="project" value="EnsemblFungi"/>
</dbReference>
<dbReference type="GO" id="GO:0007189">
    <property type="term" value="P:adenylate cyclase-activating G protein-coupled receptor signaling pathway"/>
    <property type="evidence" value="ECO:0007669"/>
    <property type="project" value="EnsemblFungi"/>
</dbReference>
<dbReference type="InterPro" id="IPR014710">
    <property type="entry name" value="RmlC-like_jellyroll"/>
</dbReference>
<dbReference type="GO" id="GO:0046580">
    <property type="term" value="P:negative regulation of Ras protein signal transduction"/>
    <property type="evidence" value="ECO:0007669"/>
    <property type="project" value="EnsemblFungi"/>
</dbReference>
<dbReference type="CDD" id="cd12098">
    <property type="entry name" value="DD_R_ScPKA-like"/>
    <property type="match status" value="1"/>
</dbReference>
<dbReference type="Pfam" id="PF02197">
    <property type="entry name" value="RIIa"/>
    <property type="match status" value="1"/>
</dbReference>
<dbReference type="GO" id="GO:0000785">
    <property type="term" value="C:chromatin"/>
    <property type="evidence" value="ECO:0007669"/>
    <property type="project" value="EnsemblFungi"/>
</dbReference>
<dbReference type="GO" id="GO:0005952">
    <property type="term" value="C:cAMP-dependent protein kinase complex"/>
    <property type="evidence" value="ECO:0007669"/>
    <property type="project" value="EnsemblFungi"/>
</dbReference>
<dbReference type="GO" id="GO:0045944">
    <property type="term" value="P:positive regulation of transcription by RNA polymerase II"/>
    <property type="evidence" value="ECO:0007669"/>
    <property type="project" value="EnsemblFungi"/>
</dbReference>
<keyword evidence="14" id="KW-1185">Reference proteome</keyword>
<dbReference type="InterPro" id="IPR012198">
    <property type="entry name" value="cAMP_dep_PK_reg_su"/>
</dbReference>
<feature type="compositionally biased region" description="Low complexity" evidence="11">
    <location>
        <begin position="146"/>
        <end position="155"/>
    </location>
</feature>
<keyword evidence="13" id="KW-0418">Kinase</keyword>
<keyword evidence="13" id="KW-0808">Transferase</keyword>
<keyword evidence="6 9" id="KW-0547">Nucleotide-binding</keyword>
<proteinExistence type="inferred from homology"/>
<dbReference type="GO" id="GO:0005829">
    <property type="term" value="C:cytosol"/>
    <property type="evidence" value="ECO:0007669"/>
    <property type="project" value="TreeGrafter"/>
</dbReference>
<dbReference type="GO" id="GO:0005634">
    <property type="term" value="C:nucleus"/>
    <property type="evidence" value="ECO:0007669"/>
    <property type="project" value="EnsemblFungi"/>
</dbReference>
<dbReference type="Pfam" id="PF00027">
    <property type="entry name" value="cNMP_binding"/>
    <property type="match status" value="2"/>
</dbReference>
<protein>
    <recommendedName>
        <fullName evidence="2 9">cAMP-dependent protein kinase regulatory subunit</fullName>
    </recommendedName>
</protein>
<dbReference type="GO" id="GO:0006995">
    <property type="term" value="P:cellular response to nitrogen starvation"/>
    <property type="evidence" value="ECO:0007669"/>
    <property type="project" value="EnsemblFungi"/>
</dbReference>